<sequence>MRWNKKNVINLVSKSNHLPAPITPPSPEIYRIPNPPPKLPEISIPPTLTLSPSPKHSNFVNFLENNLPHHQTLTPQNLLGFLRSKLRHHPLFAHYDFAVFNWAATLDTFRHDHDSFLWMSRSLAATHRFDDLYRLLSFVAANPCPCSSGIFSCPELEPIFRSAIDAYCRARKMDYALLAFDTMKRLIDGKPNVGVYNTVVNGYVKSGDMDKALRFYQRMGKERAKPDVFTFNILINGYCRSSKFDLALDLFREMKEKGCEPNVVSFNTLIRGFLSRGKIEEGIKMAYEMIEIGCRFSEATCEILVDGLCREGRVDDACGLVIDLSNKRVLPSEFDYGTLVEKLCGENKADRAMEMVEELWKKGQTPCFIACTTLVEGLRKSGRTEKASGFMEKMMNAGILPDSVTFNLLLRDLCSSDHSTDANRLRLLASSKGYEPDETMYHVLVLGFTKEGKRKEGEVIVNEMLDKDMLPDIFTYNRLMDGLSCNEKFSRKQVRMS</sequence>
<dbReference type="PANTHER" id="PTHR47939:SF13">
    <property type="entry name" value="OS03G0201400 PROTEIN"/>
    <property type="match status" value="1"/>
</dbReference>
<dbReference type="AlphaFoldDB" id="A0A8T2A728"/>
<keyword evidence="1" id="KW-0677">Repeat</keyword>
<feature type="repeat" description="PPR" evidence="2">
    <location>
        <begin position="332"/>
        <end position="366"/>
    </location>
</feature>
<feature type="repeat" description="PPR" evidence="2">
    <location>
        <begin position="297"/>
        <end position="331"/>
    </location>
</feature>
<keyword evidence="4" id="KW-1185">Reference proteome</keyword>
<accession>A0A8T2A728</accession>
<evidence type="ECO:0000313" key="4">
    <source>
        <dbReference type="Proteomes" id="UP000694240"/>
    </source>
</evidence>
<organism evidence="3 4">
    <name type="scientific">Arabidopsis thaliana x Arabidopsis arenosa</name>
    <dbReference type="NCBI Taxonomy" id="1240361"/>
    <lineage>
        <taxon>Eukaryota</taxon>
        <taxon>Viridiplantae</taxon>
        <taxon>Streptophyta</taxon>
        <taxon>Embryophyta</taxon>
        <taxon>Tracheophyta</taxon>
        <taxon>Spermatophyta</taxon>
        <taxon>Magnoliopsida</taxon>
        <taxon>eudicotyledons</taxon>
        <taxon>Gunneridae</taxon>
        <taxon>Pentapetalae</taxon>
        <taxon>rosids</taxon>
        <taxon>malvids</taxon>
        <taxon>Brassicales</taxon>
        <taxon>Brassicaceae</taxon>
        <taxon>Camelineae</taxon>
        <taxon>Arabidopsis</taxon>
    </lineage>
</organism>
<evidence type="ECO:0000256" key="1">
    <source>
        <dbReference type="ARBA" id="ARBA00022737"/>
    </source>
</evidence>
<dbReference type="Pfam" id="PF13812">
    <property type="entry name" value="PPR_3"/>
    <property type="match status" value="1"/>
</dbReference>
<dbReference type="NCBIfam" id="TIGR00756">
    <property type="entry name" value="PPR"/>
    <property type="match status" value="5"/>
</dbReference>
<dbReference type="PROSITE" id="PS51375">
    <property type="entry name" value="PPR"/>
    <property type="match status" value="7"/>
</dbReference>
<gene>
    <name evidence="3" type="ORF">ISN45_Aa04g020820</name>
</gene>
<feature type="repeat" description="PPR" evidence="2">
    <location>
        <begin position="437"/>
        <end position="471"/>
    </location>
</feature>
<feature type="repeat" description="PPR" evidence="2">
    <location>
        <begin position="367"/>
        <end position="401"/>
    </location>
</feature>
<feature type="repeat" description="PPR" evidence="2">
    <location>
        <begin position="262"/>
        <end position="296"/>
    </location>
</feature>
<dbReference type="PANTHER" id="PTHR47939">
    <property type="entry name" value="MEMBRANE-ASSOCIATED SALT-INDUCIBLE PROTEIN-LIKE"/>
    <property type="match status" value="1"/>
</dbReference>
<evidence type="ECO:0000313" key="3">
    <source>
        <dbReference type="EMBL" id="KAG7569353.1"/>
    </source>
</evidence>
<dbReference type="InterPro" id="IPR050667">
    <property type="entry name" value="PPR-containing_protein"/>
</dbReference>
<dbReference type="Pfam" id="PF13041">
    <property type="entry name" value="PPR_2"/>
    <property type="match status" value="2"/>
</dbReference>
<dbReference type="InterPro" id="IPR002885">
    <property type="entry name" value="PPR_rpt"/>
</dbReference>
<feature type="repeat" description="PPR" evidence="2">
    <location>
        <begin position="192"/>
        <end position="226"/>
    </location>
</feature>
<dbReference type="EMBL" id="JAEFBK010000009">
    <property type="protein sequence ID" value="KAG7569353.1"/>
    <property type="molecule type" value="Genomic_DNA"/>
</dbReference>
<protein>
    <submittedName>
        <fullName evidence="3">Pentatricopeptide repeat</fullName>
    </submittedName>
</protein>
<name>A0A8T2A728_9BRAS</name>
<dbReference type="Pfam" id="PF01535">
    <property type="entry name" value="PPR"/>
    <property type="match status" value="3"/>
</dbReference>
<reference evidence="3 4" key="1">
    <citation type="submission" date="2020-12" db="EMBL/GenBank/DDBJ databases">
        <title>Concerted genomic and epigenomic changes stabilize Arabidopsis allopolyploids.</title>
        <authorList>
            <person name="Chen Z."/>
        </authorList>
    </citation>
    <scope>NUCLEOTIDE SEQUENCE [LARGE SCALE GENOMIC DNA]</scope>
    <source>
        <strain evidence="3">Allo738</strain>
        <tissue evidence="3">Leaf</tissue>
    </source>
</reference>
<evidence type="ECO:0000256" key="2">
    <source>
        <dbReference type="PROSITE-ProRule" id="PRU00708"/>
    </source>
</evidence>
<proteinExistence type="predicted"/>
<feature type="repeat" description="PPR" evidence="2">
    <location>
        <begin position="227"/>
        <end position="261"/>
    </location>
</feature>
<comment type="caution">
    <text evidence="3">The sequence shown here is derived from an EMBL/GenBank/DDBJ whole genome shotgun (WGS) entry which is preliminary data.</text>
</comment>
<dbReference type="Proteomes" id="UP000694240">
    <property type="component" value="Chromosome 9"/>
</dbReference>